<gene>
    <name evidence="1" type="ORF">SAMN02982931_01181</name>
</gene>
<dbReference type="AlphaFoldDB" id="A0A1G6B3E8"/>
<organism evidence="1 2">
    <name type="scientific">Bauldia litoralis</name>
    <dbReference type="NCBI Taxonomy" id="665467"/>
    <lineage>
        <taxon>Bacteria</taxon>
        <taxon>Pseudomonadati</taxon>
        <taxon>Pseudomonadota</taxon>
        <taxon>Alphaproteobacteria</taxon>
        <taxon>Hyphomicrobiales</taxon>
        <taxon>Kaistiaceae</taxon>
        <taxon>Bauldia</taxon>
    </lineage>
</organism>
<proteinExistence type="predicted"/>
<keyword evidence="2" id="KW-1185">Reference proteome</keyword>
<dbReference type="Proteomes" id="UP000199071">
    <property type="component" value="Unassembled WGS sequence"/>
</dbReference>
<reference evidence="1 2" key="1">
    <citation type="submission" date="2016-10" db="EMBL/GenBank/DDBJ databases">
        <authorList>
            <person name="de Groot N.N."/>
        </authorList>
    </citation>
    <scope>NUCLEOTIDE SEQUENCE [LARGE SCALE GENOMIC DNA]</scope>
    <source>
        <strain evidence="1 2">ATCC 35022</strain>
    </source>
</reference>
<dbReference type="RefSeq" id="WP_090875429.1">
    <property type="nucleotide sequence ID" value="NZ_FMXQ01000002.1"/>
</dbReference>
<dbReference type="EMBL" id="FMXQ01000002">
    <property type="protein sequence ID" value="SDB15197.1"/>
    <property type="molecule type" value="Genomic_DNA"/>
</dbReference>
<name>A0A1G6B3E8_9HYPH</name>
<dbReference type="STRING" id="665467.SAMN02982931_01181"/>
<sequence length="79" mass="8437">MLYDPTTGVLRYDEDSSGAIAPIVVAKLPGGLAMTAAEFFIACPLRARLAFVAIDKPSMSPSEIFASVACSRRAYPRLT</sequence>
<protein>
    <submittedName>
        <fullName evidence="1">Uncharacterized protein</fullName>
    </submittedName>
</protein>
<accession>A0A1G6B3E8</accession>
<evidence type="ECO:0000313" key="2">
    <source>
        <dbReference type="Proteomes" id="UP000199071"/>
    </source>
</evidence>
<evidence type="ECO:0000313" key="1">
    <source>
        <dbReference type="EMBL" id="SDB15197.1"/>
    </source>
</evidence>